<dbReference type="SMART" id="SM00347">
    <property type="entry name" value="HTH_MARR"/>
    <property type="match status" value="1"/>
</dbReference>
<feature type="compositionally biased region" description="Low complexity" evidence="1">
    <location>
        <begin position="138"/>
        <end position="152"/>
    </location>
</feature>
<feature type="domain" description="HTH marR-type" evidence="2">
    <location>
        <begin position="6"/>
        <end position="110"/>
    </location>
</feature>
<dbReference type="Gene3D" id="1.10.10.10">
    <property type="entry name" value="Winged helix-like DNA-binding domain superfamily/Winged helix DNA-binding domain"/>
    <property type="match status" value="1"/>
</dbReference>
<dbReference type="SUPFAM" id="SSF46785">
    <property type="entry name" value="Winged helix' DNA-binding domain"/>
    <property type="match status" value="1"/>
</dbReference>
<accession>A0A2V5L818</accession>
<evidence type="ECO:0000313" key="3">
    <source>
        <dbReference type="EMBL" id="PYI66842.1"/>
    </source>
</evidence>
<comment type="caution">
    <text evidence="3">The sequence shown here is derived from an EMBL/GenBank/DDBJ whole genome shotgun (WGS) entry which is preliminary data.</text>
</comment>
<keyword evidence="4" id="KW-1185">Reference proteome</keyword>
<dbReference type="Pfam" id="PF01047">
    <property type="entry name" value="MarR"/>
    <property type="match status" value="1"/>
</dbReference>
<gene>
    <name evidence="3" type="ORF">CVV68_12140</name>
</gene>
<sequence>MLLARHALRPHRGDAVLDRSAMVLLSRLESVPPMTLKELACALRLDGSTVHRQTAALLRAGLLAYAPRDGGEVARRVAPTEAGRAALAGSREIYEQGLEGVVRHWPEERRRQLVDILQAFNQEVEGLEGGPWPRSQTGRRAGVRVDGAGPLH</sequence>
<dbReference type="GO" id="GO:0003700">
    <property type="term" value="F:DNA-binding transcription factor activity"/>
    <property type="evidence" value="ECO:0007669"/>
    <property type="project" value="InterPro"/>
</dbReference>
<reference evidence="3 4" key="1">
    <citation type="submission" date="2018-05" db="EMBL/GenBank/DDBJ databases">
        <title>Genetic diversity of glacier-inhabiting Cryobacterium bacteria in China and description of Cryobacterium mengkeensis sp. nov. and Arthrobacter glacialis sp. nov.</title>
        <authorList>
            <person name="Liu Q."/>
            <person name="Xin Y.-H."/>
        </authorList>
    </citation>
    <scope>NUCLEOTIDE SEQUENCE [LARGE SCALE GENOMIC DNA]</scope>
    <source>
        <strain evidence="3 4">LI2</strain>
    </source>
</reference>
<organism evidence="3 4">
    <name type="scientific">Arthrobacter livingstonensis</name>
    <dbReference type="NCBI Taxonomy" id="670078"/>
    <lineage>
        <taxon>Bacteria</taxon>
        <taxon>Bacillati</taxon>
        <taxon>Actinomycetota</taxon>
        <taxon>Actinomycetes</taxon>
        <taxon>Micrococcales</taxon>
        <taxon>Micrococcaceae</taxon>
        <taxon>Arthrobacter</taxon>
    </lineage>
</organism>
<dbReference type="OrthoDB" id="9154853at2"/>
<dbReference type="EMBL" id="QJVD01000012">
    <property type="protein sequence ID" value="PYI66842.1"/>
    <property type="molecule type" value="Genomic_DNA"/>
</dbReference>
<dbReference type="AlphaFoldDB" id="A0A2V5L818"/>
<evidence type="ECO:0000313" key="4">
    <source>
        <dbReference type="Proteomes" id="UP000247832"/>
    </source>
</evidence>
<name>A0A2V5L818_9MICC</name>
<feature type="region of interest" description="Disordered" evidence="1">
    <location>
        <begin position="127"/>
        <end position="152"/>
    </location>
</feature>
<evidence type="ECO:0000259" key="2">
    <source>
        <dbReference type="SMART" id="SM00347"/>
    </source>
</evidence>
<protein>
    <submittedName>
        <fullName evidence="3">MarR family transcriptional regulator</fullName>
    </submittedName>
</protein>
<evidence type="ECO:0000256" key="1">
    <source>
        <dbReference type="SAM" id="MobiDB-lite"/>
    </source>
</evidence>
<dbReference type="InterPro" id="IPR036388">
    <property type="entry name" value="WH-like_DNA-bd_sf"/>
</dbReference>
<proteinExistence type="predicted"/>
<dbReference type="Proteomes" id="UP000247832">
    <property type="component" value="Unassembled WGS sequence"/>
</dbReference>
<dbReference type="InterPro" id="IPR000835">
    <property type="entry name" value="HTH_MarR-typ"/>
</dbReference>
<dbReference type="InterPro" id="IPR036390">
    <property type="entry name" value="WH_DNA-bd_sf"/>
</dbReference>